<keyword evidence="2" id="KW-1185">Reference proteome</keyword>
<sequence>MISPSVVAQFWCLSRTKSTSIAEAGGEGALELPRQQLLEAGGCGVPRSLKSLVRGRFAAIGSDYHCACLYGIHRMLRKPWWRWEHRGQILTNGDRDRVARRSQRRCDYETS</sequence>
<reference evidence="1 2" key="1">
    <citation type="submission" date="2019-12" db="EMBL/GenBank/DDBJ databases">
        <authorList>
            <person name="Alioto T."/>
            <person name="Alioto T."/>
            <person name="Gomez Garrido J."/>
        </authorList>
    </citation>
    <scope>NUCLEOTIDE SEQUENCE [LARGE SCALE GENOMIC DNA]</scope>
</reference>
<dbReference type="AlphaFoldDB" id="A0A8S0S6D8"/>
<evidence type="ECO:0000313" key="1">
    <source>
        <dbReference type="EMBL" id="CAA2987300.1"/>
    </source>
</evidence>
<dbReference type="Gramene" id="OE9A049234T1">
    <property type="protein sequence ID" value="OE9A049234C1"/>
    <property type="gene ID" value="OE9A049234"/>
</dbReference>
<dbReference type="Proteomes" id="UP000594638">
    <property type="component" value="Unassembled WGS sequence"/>
</dbReference>
<dbReference type="EMBL" id="CACTIH010003913">
    <property type="protein sequence ID" value="CAA2987300.1"/>
    <property type="molecule type" value="Genomic_DNA"/>
</dbReference>
<accession>A0A8S0S6D8</accession>
<comment type="caution">
    <text evidence="1">The sequence shown here is derived from an EMBL/GenBank/DDBJ whole genome shotgun (WGS) entry which is preliminary data.</text>
</comment>
<protein>
    <submittedName>
        <fullName evidence="1">Uncharacterized protein</fullName>
    </submittedName>
</protein>
<proteinExistence type="predicted"/>
<evidence type="ECO:0000313" key="2">
    <source>
        <dbReference type="Proteomes" id="UP000594638"/>
    </source>
</evidence>
<name>A0A8S0S6D8_OLEEU</name>
<gene>
    <name evidence="1" type="ORF">OLEA9_A049234</name>
</gene>
<organism evidence="1 2">
    <name type="scientific">Olea europaea subsp. europaea</name>
    <dbReference type="NCBI Taxonomy" id="158383"/>
    <lineage>
        <taxon>Eukaryota</taxon>
        <taxon>Viridiplantae</taxon>
        <taxon>Streptophyta</taxon>
        <taxon>Embryophyta</taxon>
        <taxon>Tracheophyta</taxon>
        <taxon>Spermatophyta</taxon>
        <taxon>Magnoliopsida</taxon>
        <taxon>eudicotyledons</taxon>
        <taxon>Gunneridae</taxon>
        <taxon>Pentapetalae</taxon>
        <taxon>asterids</taxon>
        <taxon>lamiids</taxon>
        <taxon>Lamiales</taxon>
        <taxon>Oleaceae</taxon>
        <taxon>Oleeae</taxon>
        <taxon>Olea</taxon>
    </lineage>
</organism>